<sequence>MEVVHDELRGDLLVNTDSGRVLRPLLVVRKNKLNINLPSVATQISEKKGEPRERFAWFLQNDVIELLGIEEAEKALIALHGADLVRAGQLKTKNGVFLCRDQRSVTDGHGIFFVDVQPILQNCSPALCSPELVSSNQREPKPETASGETRHSCIDG</sequence>
<reference evidence="2 3" key="1">
    <citation type="submission" date="2024-09" db="EMBL/GenBank/DDBJ databases">
        <title>Chromosome-scale assembly of Riccia fluitans.</title>
        <authorList>
            <person name="Paukszto L."/>
            <person name="Sawicki J."/>
            <person name="Karawczyk K."/>
            <person name="Piernik-Szablinska J."/>
            <person name="Szczecinska M."/>
            <person name="Mazdziarz M."/>
        </authorList>
    </citation>
    <scope>NUCLEOTIDE SEQUENCE [LARGE SCALE GENOMIC DNA]</scope>
    <source>
        <strain evidence="2">Rf_01</strain>
        <tissue evidence="2">Aerial parts of the thallus</tissue>
    </source>
</reference>
<evidence type="ECO:0000313" key="2">
    <source>
        <dbReference type="EMBL" id="KAL2614087.1"/>
    </source>
</evidence>
<gene>
    <name evidence="2" type="ORF">R1flu_025779</name>
</gene>
<name>A0ABD1XYQ8_9MARC</name>
<evidence type="ECO:0000313" key="3">
    <source>
        <dbReference type="Proteomes" id="UP001605036"/>
    </source>
</evidence>
<comment type="caution">
    <text evidence="2">The sequence shown here is derived from an EMBL/GenBank/DDBJ whole genome shotgun (WGS) entry which is preliminary data.</text>
</comment>
<dbReference type="AlphaFoldDB" id="A0ABD1XYQ8"/>
<protein>
    <recommendedName>
        <fullName evidence="4">DNA-directed RNA polymerase</fullName>
    </recommendedName>
</protein>
<dbReference type="Proteomes" id="UP001605036">
    <property type="component" value="Unassembled WGS sequence"/>
</dbReference>
<dbReference type="SUPFAM" id="SSF64484">
    <property type="entry name" value="beta and beta-prime subunits of DNA dependent RNA-polymerase"/>
    <property type="match status" value="1"/>
</dbReference>
<feature type="compositionally biased region" description="Basic and acidic residues" evidence="1">
    <location>
        <begin position="138"/>
        <end position="156"/>
    </location>
</feature>
<organism evidence="2 3">
    <name type="scientific">Riccia fluitans</name>
    <dbReference type="NCBI Taxonomy" id="41844"/>
    <lineage>
        <taxon>Eukaryota</taxon>
        <taxon>Viridiplantae</taxon>
        <taxon>Streptophyta</taxon>
        <taxon>Embryophyta</taxon>
        <taxon>Marchantiophyta</taxon>
        <taxon>Marchantiopsida</taxon>
        <taxon>Marchantiidae</taxon>
        <taxon>Marchantiales</taxon>
        <taxon>Ricciaceae</taxon>
        <taxon>Riccia</taxon>
    </lineage>
</organism>
<evidence type="ECO:0008006" key="4">
    <source>
        <dbReference type="Google" id="ProtNLM"/>
    </source>
</evidence>
<keyword evidence="3" id="KW-1185">Reference proteome</keyword>
<accession>A0ABD1XYQ8</accession>
<proteinExistence type="predicted"/>
<dbReference type="EMBL" id="JBHFFA010000007">
    <property type="protein sequence ID" value="KAL2614087.1"/>
    <property type="molecule type" value="Genomic_DNA"/>
</dbReference>
<feature type="region of interest" description="Disordered" evidence="1">
    <location>
        <begin position="132"/>
        <end position="156"/>
    </location>
</feature>
<evidence type="ECO:0000256" key="1">
    <source>
        <dbReference type="SAM" id="MobiDB-lite"/>
    </source>
</evidence>